<dbReference type="InterPro" id="IPR027417">
    <property type="entry name" value="P-loop_NTPase"/>
</dbReference>
<dbReference type="PROSITE" id="PS51219">
    <property type="entry name" value="DPCK"/>
    <property type="match status" value="1"/>
</dbReference>
<dbReference type="UniPathway" id="UPA00241">
    <property type="reaction ID" value="UER00356"/>
</dbReference>
<dbReference type="SUPFAM" id="SSF52540">
    <property type="entry name" value="P-loop containing nucleoside triphosphate hydrolases"/>
    <property type="match status" value="1"/>
</dbReference>
<keyword evidence="5" id="KW-0963">Cytoplasm</keyword>
<dbReference type="EC" id="2.7.1.24" evidence="5 6"/>
<evidence type="ECO:0000256" key="1">
    <source>
        <dbReference type="ARBA" id="ARBA00009018"/>
    </source>
</evidence>
<dbReference type="CDD" id="cd02022">
    <property type="entry name" value="DPCK"/>
    <property type="match status" value="1"/>
</dbReference>
<dbReference type="InterPro" id="IPR001977">
    <property type="entry name" value="Depp_CoAkinase"/>
</dbReference>
<keyword evidence="2 5" id="KW-0547">Nucleotide-binding</keyword>
<organism evidence="7 8">
    <name type="scientific">Leeuwenhoekiella aequorea</name>
    <dbReference type="NCBI Taxonomy" id="283736"/>
    <lineage>
        <taxon>Bacteria</taxon>
        <taxon>Pseudomonadati</taxon>
        <taxon>Bacteroidota</taxon>
        <taxon>Flavobacteriia</taxon>
        <taxon>Flavobacteriales</taxon>
        <taxon>Flavobacteriaceae</taxon>
        <taxon>Leeuwenhoekiella</taxon>
    </lineage>
</organism>
<proteinExistence type="inferred from homology"/>
<dbReference type="GO" id="GO:0005737">
    <property type="term" value="C:cytoplasm"/>
    <property type="evidence" value="ECO:0007669"/>
    <property type="project" value="UniProtKB-SubCell"/>
</dbReference>
<name>A0A4Q0P915_9FLAO</name>
<accession>A0A4Q0P915</accession>
<dbReference type="PANTHER" id="PTHR10695:SF46">
    <property type="entry name" value="BIFUNCTIONAL COENZYME A SYNTHASE-RELATED"/>
    <property type="match status" value="1"/>
</dbReference>
<dbReference type="AlphaFoldDB" id="A0A4Q0P915"/>
<keyword evidence="4 5" id="KW-0173">Coenzyme A biosynthesis</keyword>
<comment type="function">
    <text evidence="5">Catalyzes the phosphorylation of the 3'-hydroxyl group of dephosphocoenzyme A to form coenzyme A.</text>
</comment>
<comment type="pathway">
    <text evidence="5">Cofactor biosynthesis; coenzyme A biosynthesis; CoA from (R)-pantothenate: step 5/5.</text>
</comment>
<evidence type="ECO:0000256" key="3">
    <source>
        <dbReference type="ARBA" id="ARBA00022840"/>
    </source>
</evidence>
<dbReference type="GO" id="GO:0005524">
    <property type="term" value="F:ATP binding"/>
    <property type="evidence" value="ECO:0007669"/>
    <property type="project" value="UniProtKB-UniRule"/>
</dbReference>
<evidence type="ECO:0000256" key="5">
    <source>
        <dbReference type="HAMAP-Rule" id="MF_00376"/>
    </source>
</evidence>
<keyword evidence="5 7" id="KW-0418">Kinase</keyword>
<dbReference type="EMBL" id="QOVM01000002">
    <property type="protein sequence ID" value="RXG23240.1"/>
    <property type="molecule type" value="Genomic_DNA"/>
</dbReference>
<dbReference type="GO" id="GO:0004140">
    <property type="term" value="F:dephospho-CoA kinase activity"/>
    <property type="evidence" value="ECO:0007669"/>
    <property type="project" value="UniProtKB-UniRule"/>
</dbReference>
<gene>
    <name evidence="5" type="primary">coaE</name>
    <name evidence="7" type="ORF">DSM00_852</name>
</gene>
<sequence length="197" mass="22038">MKIVGITGGIGSGKSTIAAYFNSEYNIPVYYSDAEAKKLMVSPDLRTQIIDLLGVAAYNGNDLDRKFVASKVFNDAQLLEALNAIVHPAVGEHFIKWSRSQDAPYVLKEAAILFENNTETLCDYVILVTAPEEVRINRVLERDQTTEAEIKSRMDKQWKDSKKIPLADFVIENTDLEFSKKMVSKIHSQLLAAPINT</sequence>
<dbReference type="PANTHER" id="PTHR10695">
    <property type="entry name" value="DEPHOSPHO-COA KINASE-RELATED"/>
    <property type="match status" value="1"/>
</dbReference>
<comment type="catalytic activity">
    <reaction evidence="5">
        <text>3'-dephospho-CoA + ATP = ADP + CoA + H(+)</text>
        <dbReference type="Rhea" id="RHEA:18245"/>
        <dbReference type="ChEBI" id="CHEBI:15378"/>
        <dbReference type="ChEBI" id="CHEBI:30616"/>
        <dbReference type="ChEBI" id="CHEBI:57287"/>
        <dbReference type="ChEBI" id="CHEBI:57328"/>
        <dbReference type="ChEBI" id="CHEBI:456216"/>
        <dbReference type="EC" id="2.7.1.24"/>
    </reaction>
</comment>
<evidence type="ECO:0000256" key="2">
    <source>
        <dbReference type="ARBA" id="ARBA00022741"/>
    </source>
</evidence>
<comment type="similarity">
    <text evidence="1 5">Belongs to the CoaE family.</text>
</comment>
<keyword evidence="8" id="KW-1185">Reference proteome</keyword>
<keyword evidence="5" id="KW-0808">Transferase</keyword>
<reference evidence="7 8" key="1">
    <citation type="submission" date="2018-07" db="EMBL/GenBank/DDBJ databases">
        <title>Leeuwenhoekiella genomics.</title>
        <authorList>
            <person name="Tahon G."/>
            <person name="Willems A."/>
        </authorList>
    </citation>
    <scope>NUCLEOTIDE SEQUENCE [LARGE SCALE GENOMIC DNA]</scope>
    <source>
        <strain evidence="7 8">LMG 22550</strain>
    </source>
</reference>
<feature type="binding site" evidence="5">
    <location>
        <begin position="11"/>
        <end position="16"/>
    </location>
    <ligand>
        <name>ATP</name>
        <dbReference type="ChEBI" id="CHEBI:30616"/>
    </ligand>
</feature>
<evidence type="ECO:0000313" key="7">
    <source>
        <dbReference type="EMBL" id="RXG23240.1"/>
    </source>
</evidence>
<dbReference type="NCBIfam" id="TIGR00152">
    <property type="entry name" value="dephospho-CoA kinase"/>
    <property type="match status" value="1"/>
</dbReference>
<comment type="subcellular location">
    <subcellularLocation>
        <location evidence="5">Cytoplasm</location>
    </subcellularLocation>
</comment>
<protein>
    <recommendedName>
        <fullName evidence="5 6">Dephospho-CoA kinase</fullName>
        <ecNumber evidence="5 6">2.7.1.24</ecNumber>
    </recommendedName>
    <alternativeName>
        <fullName evidence="5">Dephosphocoenzyme A kinase</fullName>
    </alternativeName>
</protein>
<comment type="caution">
    <text evidence="7">The sequence shown here is derived from an EMBL/GenBank/DDBJ whole genome shotgun (WGS) entry which is preliminary data.</text>
</comment>
<dbReference type="HAMAP" id="MF_00376">
    <property type="entry name" value="Dephospho_CoA_kinase"/>
    <property type="match status" value="1"/>
</dbReference>
<dbReference type="Gene3D" id="3.40.50.300">
    <property type="entry name" value="P-loop containing nucleotide triphosphate hydrolases"/>
    <property type="match status" value="1"/>
</dbReference>
<dbReference type="RefSeq" id="WP_128756783.1">
    <property type="nucleotide sequence ID" value="NZ_QOVM01000002.1"/>
</dbReference>
<keyword evidence="3 5" id="KW-0067">ATP-binding</keyword>
<evidence type="ECO:0000313" key="8">
    <source>
        <dbReference type="Proteomes" id="UP000289238"/>
    </source>
</evidence>
<evidence type="ECO:0000256" key="4">
    <source>
        <dbReference type="ARBA" id="ARBA00022993"/>
    </source>
</evidence>
<evidence type="ECO:0000256" key="6">
    <source>
        <dbReference type="NCBIfam" id="TIGR00152"/>
    </source>
</evidence>
<dbReference type="OrthoDB" id="9812943at2"/>
<dbReference type="Pfam" id="PF01121">
    <property type="entry name" value="CoaE"/>
    <property type="match status" value="1"/>
</dbReference>
<dbReference type="GO" id="GO:0015937">
    <property type="term" value="P:coenzyme A biosynthetic process"/>
    <property type="evidence" value="ECO:0007669"/>
    <property type="project" value="UniProtKB-UniRule"/>
</dbReference>
<dbReference type="Proteomes" id="UP000289238">
    <property type="component" value="Unassembled WGS sequence"/>
</dbReference>